<gene>
    <name evidence="6" type="ORF">B1A_12032</name>
</gene>
<name>T1A2N1_9ZZZZ</name>
<dbReference type="PANTHER" id="PTHR42711">
    <property type="entry name" value="ABC TRANSPORTER ATP-BINDING PROTEIN"/>
    <property type="match status" value="1"/>
</dbReference>
<reference evidence="6" key="1">
    <citation type="submission" date="2013-08" db="EMBL/GenBank/DDBJ databases">
        <authorList>
            <person name="Mendez C."/>
            <person name="Richter M."/>
            <person name="Ferrer M."/>
            <person name="Sanchez J."/>
        </authorList>
    </citation>
    <scope>NUCLEOTIDE SEQUENCE</scope>
</reference>
<dbReference type="InterPro" id="IPR003439">
    <property type="entry name" value="ABC_transporter-like_ATP-bd"/>
</dbReference>
<protein>
    <submittedName>
        <fullName evidence="6">ABC transporter ATP-binding protein</fullName>
    </submittedName>
</protein>
<dbReference type="Gene3D" id="3.40.50.300">
    <property type="entry name" value="P-loop containing nucleotide triphosphate hydrolases"/>
    <property type="match status" value="1"/>
</dbReference>
<keyword evidence="2" id="KW-0813">Transport</keyword>
<evidence type="ECO:0000256" key="2">
    <source>
        <dbReference type="ARBA" id="ARBA00022448"/>
    </source>
</evidence>
<proteinExistence type="inferred from homology"/>
<organism evidence="6">
    <name type="scientific">mine drainage metagenome</name>
    <dbReference type="NCBI Taxonomy" id="410659"/>
    <lineage>
        <taxon>unclassified sequences</taxon>
        <taxon>metagenomes</taxon>
        <taxon>ecological metagenomes</taxon>
    </lineage>
</organism>
<keyword evidence="4 6" id="KW-0067">ATP-binding</keyword>
<dbReference type="AlphaFoldDB" id="T1A2N1"/>
<dbReference type="InterPro" id="IPR027417">
    <property type="entry name" value="P-loop_NTPase"/>
</dbReference>
<evidence type="ECO:0000313" key="6">
    <source>
        <dbReference type="EMBL" id="EQD54821.1"/>
    </source>
</evidence>
<evidence type="ECO:0000256" key="3">
    <source>
        <dbReference type="ARBA" id="ARBA00022741"/>
    </source>
</evidence>
<dbReference type="GO" id="GO:0005524">
    <property type="term" value="F:ATP binding"/>
    <property type="evidence" value="ECO:0007669"/>
    <property type="project" value="UniProtKB-KW"/>
</dbReference>
<sequence>MSQGAEIVAEQLTKAYGKFLAVDNISFAVPKGMVVGFLGPNGAGKTTTIRMLT</sequence>
<accession>T1A2N1</accession>
<evidence type="ECO:0000256" key="4">
    <source>
        <dbReference type="ARBA" id="ARBA00022840"/>
    </source>
</evidence>
<comment type="caution">
    <text evidence="6">The sequence shown here is derived from an EMBL/GenBank/DDBJ whole genome shotgun (WGS) entry which is preliminary data.</text>
</comment>
<dbReference type="PANTHER" id="PTHR42711:SF5">
    <property type="entry name" value="ABC TRANSPORTER ATP-BINDING PROTEIN NATA"/>
    <property type="match status" value="1"/>
</dbReference>
<dbReference type="InterPro" id="IPR050763">
    <property type="entry name" value="ABC_transporter_ATP-binding"/>
</dbReference>
<feature type="non-terminal residue" evidence="6">
    <location>
        <position position="53"/>
    </location>
</feature>
<evidence type="ECO:0000259" key="5">
    <source>
        <dbReference type="Pfam" id="PF00005"/>
    </source>
</evidence>
<dbReference type="EMBL" id="AUZX01008685">
    <property type="protein sequence ID" value="EQD54821.1"/>
    <property type="molecule type" value="Genomic_DNA"/>
</dbReference>
<dbReference type="Pfam" id="PF00005">
    <property type="entry name" value="ABC_tran"/>
    <property type="match status" value="1"/>
</dbReference>
<comment type="similarity">
    <text evidence="1">Belongs to the ABC transporter superfamily.</text>
</comment>
<dbReference type="SUPFAM" id="SSF52540">
    <property type="entry name" value="P-loop containing nucleoside triphosphate hydrolases"/>
    <property type="match status" value="1"/>
</dbReference>
<feature type="domain" description="ABC transporter" evidence="5">
    <location>
        <begin position="22"/>
        <end position="53"/>
    </location>
</feature>
<keyword evidence="3" id="KW-0547">Nucleotide-binding</keyword>
<reference evidence="6" key="2">
    <citation type="journal article" date="2014" name="ISME J.">
        <title>Microbial stratification in low pH oxic and suboxic macroscopic growths along an acid mine drainage.</title>
        <authorList>
            <person name="Mendez-Garcia C."/>
            <person name="Mesa V."/>
            <person name="Sprenger R.R."/>
            <person name="Richter M."/>
            <person name="Diez M.S."/>
            <person name="Solano J."/>
            <person name="Bargiela R."/>
            <person name="Golyshina O.V."/>
            <person name="Manteca A."/>
            <person name="Ramos J.L."/>
            <person name="Gallego J.R."/>
            <person name="Llorente I."/>
            <person name="Martins Dos Santos V.A."/>
            <person name="Jensen O.N."/>
            <person name="Pelaez A.I."/>
            <person name="Sanchez J."/>
            <person name="Ferrer M."/>
        </authorList>
    </citation>
    <scope>NUCLEOTIDE SEQUENCE</scope>
</reference>
<evidence type="ECO:0000256" key="1">
    <source>
        <dbReference type="ARBA" id="ARBA00005417"/>
    </source>
</evidence>
<dbReference type="GO" id="GO:0016887">
    <property type="term" value="F:ATP hydrolysis activity"/>
    <property type="evidence" value="ECO:0007669"/>
    <property type="project" value="InterPro"/>
</dbReference>